<keyword evidence="3" id="KW-1185">Reference proteome</keyword>
<evidence type="ECO:0000313" key="3">
    <source>
        <dbReference type="Proteomes" id="UP000034680"/>
    </source>
</evidence>
<dbReference type="InterPro" id="IPR025676">
    <property type="entry name" value="Clr5_dom"/>
</dbReference>
<sequence length="66" mass="7700">MDLLYPEQLDYDPMVVVDPFTIKYPAPKETEWEAKKPAIEHVYLTENQTLNATIIFMREQHGFAAT</sequence>
<organism evidence="2 3">
    <name type="scientific">Diaporthe ampelina</name>
    <dbReference type="NCBI Taxonomy" id="1214573"/>
    <lineage>
        <taxon>Eukaryota</taxon>
        <taxon>Fungi</taxon>
        <taxon>Dikarya</taxon>
        <taxon>Ascomycota</taxon>
        <taxon>Pezizomycotina</taxon>
        <taxon>Sordariomycetes</taxon>
        <taxon>Sordariomycetidae</taxon>
        <taxon>Diaporthales</taxon>
        <taxon>Diaporthaceae</taxon>
        <taxon>Diaporthe</taxon>
    </lineage>
</organism>
<evidence type="ECO:0000259" key="1">
    <source>
        <dbReference type="Pfam" id="PF14420"/>
    </source>
</evidence>
<dbReference type="EMBL" id="LCUC01000016">
    <property type="protein sequence ID" value="KKY39584.1"/>
    <property type="molecule type" value="Genomic_DNA"/>
</dbReference>
<feature type="domain" description="Clr5" evidence="1">
    <location>
        <begin position="29"/>
        <end position="66"/>
    </location>
</feature>
<evidence type="ECO:0000313" key="2">
    <source>
        <dbReference type="EMBL" id="KKY39584.1"/>
    </source>
</evidence>
<reference evidence="2 3" key="1">
    <citation type="submission" date="2015-05" db="EMBL/GenBank/DDBJ databases">
        <title>Distinctive expansion of gene families associated with plant cell wall degradation and secondary metabolism in the genomes of grapevine trunk pathogens.</title>
        <authorList>
            <person name="Lawrence D.P."/>
            <person name="Travadon R."/>
            <person name="Rolshausen P.E."/>
            <person name="Baumgartner K."/>
        </authorList>
    </citation>
    <scope>NUCLEOTIDE SEQUENCE [LARGE SCALE GENOMIC DNA]</scope>
    <source>
        <strain evidence="2">DA912</strain>
    </source>
</reference>
<dbReference type="AlphaFoldDB" id="A0A0G2G0F6"/>
<name>A0A0G2G0F6_9PEZI</name>
<gene>
    <name evidence="2" type="ORF">UCDDA912_g00473</name>
</gene>
<dbReference type="OrthoDB" id="5308957at2759"/>
<proteinExistence type="predicted"/>
<reference evidence="2 3" key="2">
    <citation type="submission" date="2015-05" db="EMBL/GenBank/DDBJ databases">
        <authorList>
            <person name="Morales-Cruz A."/>
            <person name="Amrine K.C."/>
            <person name="Cantu D."/>
        </authorList>
    </citation>
    <scope>NUCLEOTIDE SEQUENCE [LARGE SCALE GENOMIC DNA]</scope>
    <source>
        <strain evidence="2">DA912</strain>
    </source>
</reference>
<accession>A0A0G2G0F6</accession>
<comment type="caution">
    <text evidence="2">The sequence shown here is derived from an EMBL/GenBank/DDBJ whole genome shotgun (WGS) entry which is preliminary data.</text>
</comment>
<dbReference type="Proteomes" id="UP000034680">
    <property type="component" value="Unassembled WGS sequence"/>
</dbReference>
<dbReference type="Pfam" id="PF14420">
    <property type="entry name" value="Clr5"/>
    <property type="match status" value="1"/>
</dbReference>
<protein>
    <recommendedName>
        <fullName evidence="1">Clr5 domain-containing protein</fullName>
    </recommendedName>
</protein>